<reference evidence="2" key="2">
    <citation type="submission" date="2006-01" db="EMBL/GenBank/DDBJ databases">
        <authorList>
            <person name="Genoscope"/>
        </authorList>
    </citation>
    <scope>NUCLEOTIDE SEQUENCE</scope>
</reference>
<dbReference type="CDD" id="cd05403">
    <property type="entry name" value="NT_KNTase_like"/>
    <property type="match status" value="1"/>
</dbReference>
<gene>
    <name evidence="2" type="ORF">kustb0175</name>
</gene>
<dbReference type="InterPro" id="IPR052930">
    <property type="entry name" value="TA_antitoxin_MntA"/>
</dbReference>
<sequence length="148" mass="17563">MCVQSCNLNTSCKSMITKDIILNRDYDGLLHLTGADIIFLFGSILTDSFHKDSDIDIGVYFENRRYDKTAVYDTVIDFFQTEKVDVAFLNEAPPLLLYQVIKNGKPMVCENYKILMEFRLRSIKKYWETKKFRKMKEYLLKNYVERIR</sequence>
<dbReference type="InterPro" id="IPR041633">
    <property type="entry name" value="Polbeta"/>
</dbReference>
<name>Q1PUM0_KUEST</name>
<dbReference type="AlphaFoldDB" id="Q1PUM0"/>
<dbReference type="PANTHER" id="PTHR43852:SF3">
    <property type="entry name" value="NUCLEOTIDYLTRANSFERASE"/>
    <property type="match status" value="1"/>
</dbReference>
<dbReference type="NCBIfam" id="NF047752">
    <property type="entry name" value="MntA_antitoxin"/>
    <property type="match status" value="1"/>
</dbReference>
<dbReference type="InterPro" id="IPR043519">
    <property type="entry name" value="NT_sf"/>
</dbReference>
<dbReference type="SUPFAM" id="SSF81301">
    <property type="entry name" value="Nucleotidyltransferase"/>
    <property type="match status" value="1"/>
</dbReference>
<dbReference type="PANTHER" id="PTHR43852">
    <property type="entry name" value="NUCLEOTIDYLTRANSFERASE"/>
    <property type="match status" value="1"/>
</dbReference>
<evidence type="ECO:0000313" key="2">
    <source>
        <dbReference type="EMBL" id="CAJ70920.1"/>
    </source>
</evidence>
<accession>Q1PUM0</accession>
<dbReference type="Pfam" id="PF18765">
    <property type="entry name" value="Polbeta"/>
    <property type="match status" value="1"/>
</dbReference>
<dbReference type="EMBL" id="CT573074">
    <property type="protein sequence ID" value="CAJ70920.1"/>
    <property type="molecule type" value="Genomic_DNA"/>
</dbReference>
<proteinExistence type="predicted"/>
<protein>
    <recommendedName>
        <fullName evidence="1">Polymerase beta nucleotidyltransferase domain-containing protein</fullName>
    </recommendedName>
</protein>
<organism evidence="2">
    <name type="scientific">Kuenenia stuttgartiensis</name>
    <dbReference type="NCBI Taxonomy" id="174633"/>
    <lineage>
        <taxon>Bacteria</taxon>
        <taxon>Pseudomonadati</taxon>
        <taxon>Planctomycetota</taxon>
        <taxon>Candidatus Brocadiia</taxon>
        <taxon>Candidatus Brocadiales</taxon>
        <taxon>Candidatus Brocadiaceae</taxon>
        <taxon>Candidatus Kuenenia</taxon>
    </lineage>
</organism>
<reference evidence="2" key="1">
    <citation type="journal article" date="2006" name="Nature">
        <title>Deciphering the evolution and metabolism of an anammox bacterium from a community genome.</title>
        <authorList>
            <person name="Strous M."/>
            <person name="Pelletier E."/>
            <person name="Mangenot S."/>
            <person name="Rattei T."/>
            <person name="Lehner A."/>
            <person name="Taylor M.W."/>
            <person name="Horn M."/>
            <person name="Daims H."/>
            <person name="Bartol-Mavel D."/>
            <person name="Wincker P."/>
            <person name="Barbe V."/>
            <person name="Fonknechten N."/>
            <person name="Vallenet D."/>
            <person name="Segurens B."/>
            <person name="Schenowitz-Truong C."/>
            <person name="Medigue C."/>
            <person name="Collingro A."/>
            <person name="Snel B."/>
            <person name="Dutilh B.E."/>
            <person name="OpDenCamp H.J.M."/>
            <person name="vanDerDrift C."/>
            <person name="Cirpus I."/>
            <person name="vanDePas-Schoonen K.T."/>
            <person name="Harhangi H.R."/>
            <person name="vanNiftrik L."/>
            <person name="Schmid M."/>
            <person name="Keltjens J."/>
            <person name="vanDeVossenberg J."/>
            <person name="Kartal B."/>
            <person name="Meier H."/>
            <person name="Frishman D."/>
            <person name="Huynen M.A."/>
            <person name="Mewes H."/>
            <person name="Weissenbach J."/>
            <person name="Jetten M.S.M."/>
            <person name="Wagner M."/>
            <person name="LePaslier D."/>
        </authorList>
    </citation>
    <scope>NUCLEOTIDE SEQUENCE</scope>
</reference>
<dbReference type="Gene3D" id="3.30.460.10">
    <property type="entry name" value="Beta Polymerase, domain 2"/>
    <property type="match status" value="1"/>
</dbReference>
<evidence type="ECO:0000259" key="1">
    <source>
        <dbReference type="Pfam" id="PF18765"/>
    </source>
</evidence>
<feature type="domain" description="Polymerase beta nucleotidyltransferase" evidence="1">
    <location>
        <begin position="36"/>
        <end position="111"/>
    </location>
</feature>